<evidence type="ECO:0000313" key="9">
    <source>
        <dbReference type="Proteomes" id="UP000037178"/>
    </source>
</evidence>
<feature type="transmembrane region" description="Helical" evidence="7">
    <location>
        <begin position="12"/>
        <end position="37"/>
    </location>
</feature>
<dbReference type="PANTHER" id="PTHR34040">
    <property type="entry name" value="FLAGELLAR BIOSYNTHETIC PROTEIN FLIQ"/>
    <property type="match status" value="1"/>
</dbReference>
<evidence type="ECO:0000256" key="1">
    <source>
        <dbReference type="ARBA" id="ARBA00004651"/>
    </source>
</evidence>
<dbReference type="Proteomes" id="UP000037178">
    <property type="component" value="Unassembled WGS sequence"/>
</dbReference>
<comment type="caution">
    <text evidence="8">The sequence shown here is derived from an EMBL/GenBank/DDBJ whole genome shotgun (WGS) entry which is preliminary data.</text>
</comment>
<dbReference type="InterPro" id="IPR006306">
    <property type="entry name" value="T3SS_HrpO"/>
</dbReference>
<comment type="subcellular location">
    <subcellularLocation>
        <location evidence="1">Cell membrane</location>
        <topology evidence="1">Multi-pass membrane protein</topology>
    </subcellularLocation>
</comment>
<sequence>MITDKALEAILLVMWLSLPAIAAATLVGLLIGLFQALTQIQDQTLPHGVKLVVVTISLVGTGYLLGGLLMRFTVDAFDGISRLN</sequence>
<dbReference type="InterPro" id="IPR002191">
    <property type="entry name" value="Bac_export_3"/>
</dbReference>
<dbReference type="AlphaFoldDB" id="A0A0J9E122"/>
<reference evidence="8 9" key="1">
    <citation type="submission" date="2015-06" db="EMBL/GenBank/DDBJ databases">
        <title>Draft genome sequence of an Alphaproteobacteria species associated to the Mediterranean sponge Oscarella lobularis.</title>
        <authorList>
            <person name="Jourda C."/>
            <person name="Santini S."/>
            <person name="Claverie J.-M."/>
        </authorList>
    </citation>
    <scope>NUCLEOTIDE SEQUENCE [LARGE SCALE GENOMIC DNA]</scope>
    <source>
        <strain evidence="8">IGS</strain>
    </source>
</reference>
<keyword evidence="9" id="KW-1185">Reference proteome</keyword>
<feature type="transmembrane region" description="Helical" evidence="7">
    <location>
        <begin position="49"/>
        <end position="74"/>
    </location>
</feature>
<evidence type="ECO:0000256" key="7">
    <source>
        <dbReference type="SAM" id="Phobius"/>
    </source>
</evidence>
<dbReference type="PATRIC" id="fig|1675527.3.peg.1419"/>
<protein>
    <submittedName>
        <fullName evidence="8">Type III secretion inner membrane protein</fullName>
    </submittedName>
</protein>
<keyword evidence="3" id="KW-1003">Cell membrane</keyword>
<evidence type="ECO:0000256" key="6">
    <source>
        <dbReference type="ARBA" id="ARBA00023136"/>
    </source>
</evidence>
<evidence type="ECO:0000256" key="3">
    <source>
        <dbReference type="ARBA" id="ARBA00022475"/>
    </source>
</evidence>
<dbReference type="EMBL" id="LFTY01000002">
    <property type="protein sequence ID" value="KMW56382.1"/>
    <property type="molecule type" value="Genomic_DNA"/>
</dbReference>
<dbReference type="STRING" id="1675527.AIOL_001334"/>
<dbReference type="GO" id="GO:0005886">
    <property type="term" value="C:plasma membrane"/>
    <property type="evidence" value="ECO:0007669"/>
    <property type="project" value="UniProtKB-SubCell"/>
</dbReference>
<keyword evidence="4 7" id="KW-0812">Transmembrane</keyword>
<dbReference type="RefSeq" id="WP_049642278.1">
    <property type="nucleotide sequence ID" value="NZ_LFTY01000002.1"/>
</dbReference>
<proteinExistence type="inferred from homology"/>
<evidence type="ECO:0000256" key="2">
    <source>
        <dbReference type="ARBA" id="ARBA00006156"/>
    </source>
</evidence>
<evidence type="ECO:0000256" key="4">
    <source>
        <dbReference type="ARBA" id="ARBA00022692"/>
    </source>
</evidence>
<name>A0A0J9E122_9RHOB</name>
<dbReference type="NCBIfam" id="TIGR01403">
    <property type="entry name" value="fliQ_rel_III"/>
    <property type="match status" value="1"/>
</dbReference>
<dbReference type="OrthoDB" id="9806440at2"/>
<dbReference type="PANTHER" id="PTHR34040:SF2">
    <property type="entry name" value="FLAGELLAR BIOSYNTHETIC PROTEIN FLIQ"/>
    <property type="match status" value="1"/>
</dbReference>
<accession>A0A0J9E122</accession>
<keyword evidence="5 7" id="KW-1133">Transmembrane helix</keyword>
<dbReference type="PRINTS" id="PR00952">
    <property type="entry name" value="TYPE3IMQPROT"/>
</dbReference>
<gene>
    <name evidence="8" type="ORF">AIOL_001334</name>
</gene>
<keyword evidence="6 7" id="KW-0472">Membrane</keyword>
<comment type="similarity">
    <text evidence="2">Belongs to the FliQ/MopD/SpaQ family.</text>
</comment>
<evidence type="ECO:0000256" key="5">
    <source>
        <dbReference type="ARBA" id="ARBA00022989"/>
    </source>
</evidence>
<dbReference type="Pfam" id="PF01313">
    <property type="entry name" value="Bac_export_3"/>
    <property type="match status" value="1"/>
</dbReference>
<dbReference type="GO" id="GO:0009306">
    <property type="term" value="P:protein secretion"/>
    <property type="evidence" value="ECO:0007669"/>
    <property type="project" value="InterPro"/>
</dbReference>
<evidence type="ECO:0000313" key="8">
    <source>
        <dbReference type="EMBL" id="KMW56382.1"/>
    </source>
</evidence>
<organism evidence="8 9">
    <name type="scientific">Candidatus Rhodobacter oscarellae</name>
    <dbReference type="NCBI Taxonomy" id="1675527"/>
    <lineage>
        <taxon>Bacteria</taxon>
        <taxon>Pseudomonadati</taxon>
        <taxon>Pseudomonadota</taxon>
        <taxon>Alphaproteobacteria</taxon>
        <taxon>Rhodobacterales</taxon>
        <taxon>Rhodobacter group</taxon>
        <taxon>Rhodobacter</taxon>
    </lineage>
</organism>